<sequence>MVDNKPYNRNLIWFPVFSQTDMKMVNFLFINWLVYHSFAWFRA</sequence>
<organism evidence="2 3">
    <name type="scientific">Citrus x changshan-huyou</name>
    <dbReference type="NCBI Taxonomy" id="2935761"/>
    <lineage>
        <taxon>Eukaryota</taxon>
        <taxon>Viridiplantae</taxon>
        <taxon>Streptophyta</taxon>
        <taxon>Embryophyta</taxon>
        <taxon>Tracheophyta</taxon>
        <taxon>Spermatophyta</taxon>
        <taxon>Magnoliopsida</taxon>
        <taxon>eudicotyledons</taxon>
        <taxon>Gunneridae</taxon>
        <taxon>Pentapetalae</taxon>
        <taxon>rosids</taxon>
        <taxon>malvids</taxon>
        <taxon>Sapindales</taxon>
        <taxon>Rutaceae</taxon>
        <taxon>Aurantioideae</taxon>
        <taxon>Citrus</taxon>
    </lineage>
</organism>
<evidence type="ECO:0000313" key="3">
    <source>
        <dbReference type="Proteomes" id="UP001428341"/>
    </source>
</evidence>
<keyword evidence="1" id="KW-0812">Transmembrane</keyword>
<accession>A0AAP0MC05</accession>
<keyword evidence="3" id="KW-1185">Reference proteome</keyword>
<dbReference type="AlphaFoldDB" id="A0AAP0MC05"/>
<dbReference type="Proteomes" id="UP001428341">
    <property type="component" value="Unassembled WGS sequence"/>
</dbReference>
<evidence type="ECO:0000256" key="1">
    <source>
        <dbReference type="SAM" id="Phobius"/>
    </source>
</evidence>
<evidence type="ECO:0000313" key="2">
    <source>
        <dbReference type="EMBL" id="KAK9201722.1"/>
    </source>
</evidence>
<dbReference type="EMBL" id="JBCGBO010000005">
    <property type="protein sequence ID" value="KAK9201722.1"/>
    <property type="molecule type" value="Genomic_DNA"/>
</dbReference>
<reference evidence="2 3" key="1">
    <citation type="submission" date="2024-05" db="EMBL/GenBank/DDBJ databases">
        <title>Haplotype-resolved chromosome-level genome assembly of Huyou (Citrus changshanensis).</title>
        <authorList>
            <person name="Miao C."/>
            <person name="Chen W."/>
            <person name="Wu Y."/>
            <person name="Wang L."/>
            <person name="Zhao S."/>
            <person name="Grierson D."/>
            <person name="Xu C."/>
            <person name="Chen K."/>
        </authorList>
    </citation>
    <scope>NUCLEOTIDE SEQUENCE [LARGE SCALE GENOMIC DNA]</scope>
    <source>
        <strain evidence="2">01-14</strain>
        <tissue evidence="2">Leaf</tissue>
    </source>
</reference>
<gene>
    <name evidence="2" type="ORF">WN944_016928</name>
</gene>
<keyword evidence="1" id="KW-0472">Membrane</keyword>
<protein>
    <submittedName>
        <fullName evidence="2">Uncharacterized protein</fullName>
    </submittedName>
</protein>
<name>A0AAP0MC05_9ROSI</name>
<proteinExistence type="predicted"/>
<keyword evidence="1" id="KW-1133">Transmembrane helix</keyword>
<feature type="transmembrane region" description="Helical" evidence="1">
    <location>
        <begin position="24"/>
        <end position="41"/>
    </location>
</feature>
<comment type="caution">
    <text evidence="2">The sequence shown here is derived from an EMBL/GenBank/DDBJ whole genome shotgun (WGS) entry which is preliminary data.</text>
</comment>